<protein>
    <submittedName>
        <fullName evidence="1">Uncharacterized protein</fullName>
    </submittedName>
</protein>
<proteinExistence type="predicted"/>
<evidence type="ECO:0000313" key="1">
    <source>
        <dbReference type="EMBL" id="VTR92885.1"/>
    </source>
</evidence>
<gene>
    <name evidence="1" type="ORF">SOIL9_48290</name>
</gene>
<organism evidence="1 2">
    <name type="scientific">Gemmata massiliana</name>
    <dbReference type="NCBI Taxonomy" id="1210884"/>
    <lineage>
        <taxon>Bacteria</taxon>
        <taxon>Pseudomonadati</taxon>
        <taxon>Planctomycetota</taxon>
        <taxon>Planctomycetia</taxon>
        <taxon>Gemmatales</taxon>
        <taxon>Gemmataceae</taxon>
        <taxon>Gemmata</taxon>
    </lineage>
</organism>
<dbReference type="KEGG" id="gms:SOIL9_48290"/>
<accession>A0A6P2CXQ2</accession>
<evidence type="ECO:0000313" key="2">
    <source>
        <dbReference type="Proteomes" id="UP000464178"/>
    </source>
</evidence>
<keyword evidence="2" id="KW-1185">Reference proteome</keyword>
<dbReference type="AlphaFoldDB" id="A0A6P2CXQ2"/>
<sequence length="92" mass="9328">MSKRTPESGAPIGVAQAVKDGVQAVAPGLSLSKIIHDVGSELKRLGAQGASELAAGLFRADAFVMAAHVEQDNNGLASPGVYQARGRGGRGM</sequence>
<name>A0A6P2CXQ2_9BACT</name>
<reference evidence="1 2" key="1">
    <citation type="submission" date="2019-05" db="EMBL/GenBank/DDBJ databases">
        <authorList>
            <consortium name="Science for Life Laboratories"/>
        </authorList>
    </citation>
    <scope>NUCLEOTIDE SEQUENCE [LARGE SCALE GENOMIC DNA]</scope>
    <source>
        <strain evidence="1">Soil9</strain>
    </source>
</reference>
<dbReference type="EMBL" id="LR593886">
    <property type="protein sequence ID" value="VTR92885.1"/>
    <property type="molecule type" value="Genomic_DNA"/>
</dbReference>
<dbReference type="Proteomes" id="UP000464178">
    <property type="component" value="Chromosome"/>
</dbReference>
<dbReference type="RefSeq" id="WP_162667687.1">
    <property type="nucleotide sequence ID" value="NZ_LR593886.1"/>
</dbReference>